<evidence type="ECO:0000313" key="1">
    <source>
        <dbReference type="EnsemblPlants" id="PGSC0003DMT400034244"/>
    </source>
</evidence>
<evidence type="ECO:0000313" key="2">
    <source>
        <dbReference type="Proteomes" id="UP000011115"/>
    </source>
</evidence>
<reference evidence="2" key="1">
    <citation type="journal article" date="2011" name="Nature">
        <title>Genome sequence and analysis of the tuber crop potato.</title>
        <authorList>
            <consortium name="The Potato Genome Sequencing Consortium"/>
        </authorList>
    </citation>
    <scope>NUCLEOTIDE SEQUENCE [LARGE SCALE GENOMIC DNA]</scope>
    <source>
        <strain evidence="2">cv. DM1-3 516 R44</strain>
    </source>
</reference>
<organism evidence="1 2">
    <name type="scientific">Solanum tuberosum</name>
    <name type="common">Potato</name>
    <dbReference type="NCBI Taxonomy" id="4113"/>
    <lineage>
        <taxon>Eukaryota</taxon>
        <taxon>Viridiplantae</taxon>
        <taxon>Streptophyta</taxon>
        <taxon>Embryophyta</taxon>
        <taxon>Tracheophyta</taxon>
        <taxon>Spermatophyta</taxon>
        <taxon>Magnoliopsida</taxon>
        <taxon>eudicotyledons</taxon>
        <taxon>Gunneridae</taxon>
        <taxon>Pentapetalae</taxon>
        <taxon>asterids</taxon>
        <taxon>lamiids</taxon>
        <taxon>Solanales</taxon>
        <taxon>Solanaceae</taxon>
        <taxon>Solanoideae</taxon>
        <taxon>Solaneae</taxon>
        <taxon>Solanum</taxon>
    </lineage>
</organism>
<keyword evidence="2" id="KW-1185">Reference proteome</keyword>
<dbReference type="Proteomes" id="UP000011115">
    <property type="component" value="Unassembled WGS sequence"/>
</dbReference>
<dbReference type="Gramene" id="PGSC0003DMT400034244">
    <property type="protein sequence ID" value="PGSC0003DMT400034244"/>
    <property type="gene ID" value="PGSC0003DMG400013166"/>
</dbReference>
<name>M1B0D3_SOLTU</name>
<dbReference type="EnsemblPlants" id="PGSC0003DMT400034244">
    <property type="protein sequence ID" value="PGSC0003DMT400034244"/>
    <property type="gene ID" value="PGSC0003DMG400013166"/>
</dbReference>
<proteinExistence type="predicted"/>
<dbReference type="AlphaFoldDB" id="M1B0D3"/>
<dbReference type="HOGENOM" id="CLU_1680992_0_0_1"/>
<sequence length="157" mass="17611">MQPSSSKYEKPLHAFELVFDKKSVLVEVEENDVDALPLPTKLTLTSFTDIKQQVLQATTDLNKKEFDILAIVVNCFPPRYLMSMNKWLQELIVMDILKYKVCSLLDISSNQSVAPPLCTVSTLPQRPVNSFCQNSIQNPTSTALPATAPLTPIFPFH</sequence>
<accession>M1B0D3</accession>
<dbReference type="InParanoid" id="M1B0D3"/>
<dbReference type="PaxDb" id="4113-PGSC0003DMT400034244"/>
<protein>
    <submittedName>
        <fullName evidence="1">Uncharacterized protein</fullName>
    </submittedName>
</protein>
<reference evidence="1" key="2">
    <citation type="submission" date="2015-06" db="UniProtKB">
        <authorList>
            <consortium name="EnsemblPlants"/>
        </authorList>
    </citation>
    <scope>IDENTIFICATION</scope>
    <source>
        <strain evidence="1">DM1-3 516 R44</strain>
    </source>
</reference>